<keyword evidence="1" id="KW-0805">Transcription regulation</keyword>
<proteinExistence type="predicted"/>
<comment type="caution">
    <text evidence="5">The sequence shown here is derived from an EMBL/GenBank/DDBJ whole genome shotgun (WGS) entry which is preliminary data.</text>
</comment>
<dbReference type="AlphaFoldDB" id="A0A4Y3WW64"/>
<evidence type="ECO:0000313" key="5">
    <source>
        <dbReference type="EMBL" id="GEC21606.1"/>
    </source>
</evidence>
<dbReference type="Proteomes" id="UP000320338">
    <property type="component" value="Unassembled WGS sequence"/>
</dbReference>
<gene>
    <name evidence="5" type="ORF">PHY01_38890</name>
</gene>
<evidence type="ECO:0000256" key="3">
    <source>
        <dbReference type="SAM" id="MobiDB-lite"/>
    </source>
</evidence>
<evidence type="ECO:0000256" key="1">
    <source>
        <dbReference type="ARBA" id="ARBA00023015"/>
    </source>
</evidence>
<dbReference type="Pfam" id="PF03861">
    <property type="entry name" value="ANTAR"/>
    <property type="match status" value="1"/>
</dbReference>
<accession>A0A4Y3WW64</accession>
<reference evidence="5 6" key="1">
    <citation type="submission" date="2019-06" db="EMBL/GenBank/DDBJ databases">
        <title>Whole genome shotgun sequence of Pseudonocardia hydrocarbonoxydans NBRC 14498.</title>
        <authorList>
            <person name="Hosoyama A."/>
            <person name="Uohara A."/>
            <person name="Ohji S."/>
            <person name="Ichikawa N."/>
        </authorList>
    </citation>
    <scope>NUCLEOTIDE SEQUENCE [LARGE SCALE GENOMIC DNA]</scope>
    <source>
        <strain evidence="5 6">NBRC 14498</strain>
    </source>
</reference>
<keyword evidence="2" id="KW-0804">Transcription</keyword>
<evidence type="ECO:0000256" key="2">
    <source>
        <dbReference type="ARBA" id="ARBA00023163"/>
    </source>
</evidence>
<feature type="region of interest" description="Disordered" evidence="3">
    <location>
        <begin position="1"/>
        <end position="42"/>
    </location>
</feature>
<protein>
    <submittedName>
        <fullName evidence="5">Transcriptional regulator</fullName>
    </submittedName>
</protein>
<dbReference type="GO" id="GO:0003723">
    <property type="term" value="F:RNA binding"/>
    <property type="evidence" value="ECO:0007669"/>
    <property type="project" value="InterPro"/>
</dbReference>
<evidence type="ECO:0000259" key="4">
    <source>
        <dbReference type="PROSITE" id="PS50921"/>
    </source>
</evidence>
<keyword evidence="6" id="KW-1185">Reference proteome</keyword>
<dbReference type="Gene3D" id="1.10.10.10">
    <property type="entry name" value="Winged helix-like DNA-binding domain superfamily/Winged helix DNA-binding domain"/>
    <property type="match status" value="1"/>
</dbReference>
<dbReference type="PIRSF" id="PIRSF036625">
    <property type="entry name" value="GAF_ANTAR"/>
    <property type="match status" value="1"/>
</dbReference>
<dbReference type="InterPro" id="IPR005561">
    <property type="entry name" value="ANTAR"/>
</dbReference>
<dbReference type="SUPFAM" id="SSF55781">
    <property type="entry name" value="GAF domain-like"/>
    <property type="match status" value="1"/>
</dbReference>
<dbReference type="SMART" id="SM01012">
    <property type="entry name" value="ANTAR"/>
    <property type="match status" value="1"/>
</dbReference>
<dbReference type="SMART" id="SM00065">
    <property type="entry name" value="GAF"/>
    <property type="match status" value="1"/>
</dbReference>
<feature type="domain" description="ANTAR" evidence="4">
    <location>
        <begin position="175"/>
        <end position="236"/>
    </location>
</feature>
<dbReference type="EMBL" id="BJNG01000036">
    <property type="protein sequence ID" value="GEC21606.1"/>
    <property type="molecule type" value="Genomic_DNA"/>
</dbReference>
<name>A0A4Y3WW64_9PSEU</name>
<dbReference type="InterPro" id="IPR003018">
    <property type="entry name" value="GAF"/>
</dbReference>
<dbReference type="InterPro" id="IPR036388">
    <property type="entry name" value="WH-like_DNA-bd_sf"/>
</dbReference>
<dbReference type="Pfam" id="PF13185">
    <property type="entry name" value="GAF_2"/>
    <property type="match status" value="1"/>
</dbReference>
<dbReference type="InterPro" id="IPR029016">
    <property type="entry name" value="GAF-like_dom_sf"/>
</dbReference>
<dbReference type="Gene3D" id="3.30.450.40">
    <property type="match status" value="1"/>
</dbReference>
<organism evidence="5 6">
    <name type="scientific">Pseudonocardia hydrocarbonoxydans</name>
    <dbReference type="NCBI Taxonomy" id="76726"/>
    <lineage>
        <taxon>Bacteria</taxon>
        <taxon>Bacillati</taxon>
        <taxon>Actinomycetota</taxon>
        <taxon>Actinomycetes</taxon>
        <taxon>Pseudonocardiales</taxon>
        <taxon>Pseudonocardiaceae</taxon>
        <taxon>Pseudonocardia</taxon>
    </lineage>
</organism>
<evidence type="ECO:0000313" key="6">
    <source>
        <dbReference type="Proteomes" id="UP000320338"/>
    </source>
</evidence>
<dbReference type="PROSITE" id="PS50921">
    <property type="entry name" value="ANTAR"/>
    <property type="match status" value="1"/>
</dbReference>
<sequence length="243" mass="25228">MQGTHTGSRSGYPPAVLTAPPGLDRVRVPRPPTTEPTDPSSALGAIPALAVACVPGASHAGVAVAGTDRHLAPVAAAGAVPLGLDELQRRLGHGPSRTSAHRQVTVHIDDMSADHRWPEFRSGARAAGVGAMLCLPLRLDARRPGALSLYATEAGAFDDRAASVARAVAAQAVLAMAESRREEQLREALGRRDVIGQAKGILIERHRLTADAAFSRLSVASQAANVKLVEVAEHLVCTGELPG</sequence>
<dbReference type="InterPro" id="IPR012074">
    <property type="entry name" value="GAF_ANTAR"/>
</dbReference>